<proteinExistence type="predicted"/>
<dbReference type="RefSeq" id="WP_166232347.1">
    <property type="nucleotide sequence ID" value="NZ_CP049865.1"/>
</dbReference>
<evidence type="ECO:0000313" key="2">
    <source>
        <dbReference type="EMBL" id="QIK71695.1"/>
    </source>
</evidence>
<dbReference type="InterPro" id="IPR051908">
    <property type="entry name" value="Ribosomal_N-acetyltransferase"/>
</dbReference>
<dbReference type="Gene3D" id="3.40.630.30">
    <property type="match status" value="1"/>
</dbReference>
<reference evidence="2 3" key="1">
    <citation type="submission" date="2020-03" db="EMBL/GenBank/DDBJ databases">
        <title>Propioniciclava sp. nov., isolated from Hydrophilus acuminatus.</title>
        <authorList>
            <person name="Hyun D.-W."/>
            <person name="Bae J.-W."/>
        </authorList>
    </citation>
    <scope>NUCLEOTIDE SEQUENCE [LARGE SCALE GENOMIC DNA]</scope>
    <source>
        <strain evidence="2 3">HDW11</strain>
    </source>
</reference>
<dbReference type="SUPFAM" id="SSF55729">
    <property type="entry name" value="Acyl-CoA N-acyltransferases (Nat)"/>
    <property type="match status" value="1"/>
</dbReference>
<gene>
    <name evidence="2" type="ORF">G7070_04680</name>
</gene>
<dbReference type="GO" id="GO:0005737">
    <property type="term" value="C:cytoplasm"/>
    <property type="evidence" value="ECO:0007669"/>
    <property type="project" value="TreeGrafter"/>
</dbReference>
<feature type="domain" description="N-acetyltransferase" evidence="1">
    <location>
        <begin position="19"/>
        <end position="192"/>
    </location>
</feature>
<dbReference type="PANTHER" id="PTHR43441">
    <property type="entry name" value="RIBOSOMAL-PROTEIN-SERINE ACETYLTRANSFERASE"/>
    <property type="match status" value="1"/>
</dbReference>
<dbReference type="InterPro" id="IPR016181">
    <property type="entry name" value="Acyl_CoA_acyltransferase"/>
</dbReference>
<keyword evidence="3" id="KW-1185">Reference proteome</keyword>
<accession>A0A6G7Y4F0</accession>
<dbReference type="InterPro" id="IPR000182">
    <property type="entry name" value="GNAT_dom"/>
</dbReference>
<dbReference type="GO" id="GO:1990189">
    <property type="term" value="F:protein N-terminal-serine acetyltransferase activity"/>
    <property type="evidence" value="ECO:0007669"/>
    <property type="project" value="TreeGrafter"/>
</dbReference>
<name>A0A6G7Y4F0_9ACTN</name>
<sequence>MALETVFPPFGLRIASGPLELRPLRDDDLDAYAALVTDDLFPGAERDADHVFGWWRESQREGALPSLRWIWRQRVDFGPDAWRFTLGVFEAGRLIGVQDLAAGDFAVLRLVTSGSFLHPDARGRGLGTLMRRAVLTLAFDHLGAVRAESRATLDNARSRRVSAKVGYAEQGTSLRAEGARAITEVCMVVTPDTFVRGPEPVAVTGLTPALRALLGA</sequence>
<dbReference type="PROSITE" id="PS51186">
    <property type="entry name" value="GNAT"/>
    <property type="match status" value="1"/>
</dbReference>
<organism evidence="2 3">
    <name type="scientific">Propioniciclava coleopterorum</name>
    <dbReference type="NCBI Taxonomy" id="2714937"/>
    <lineage>
        <taxon>Bacteria</taxon>
        <taxon>Bacillati</taxon>
        <taxon>Actinomycetota</taxon>
        <taxon>Actinomycetes</taxon>
        <taxon>Propionibacteriales</taxon>
        <taxon>Propionibacteriaceae</taxon>
        <taxon>Propioniciclava</taxon>
    </lineage>
</organism>
<dbReference type="KEGG" id="prv:G7070_04680"/>
<dbReference type="Pfam" id="PF13302">
    <property type="entry name" value="Acetyltransf_3"/>
    <property type="match status" value="1"/>
</dbReference>
<evidence type="ECO:0000313" key="3">
    <source>
        <dbReference type="Proteomes" id="UP000501058"/>
    </source>
</evidence>
<dbReference type="AlphaFoldDB" id="A0A6G7Y4F0"/>
<dbReference type="PANTHER" id="PTHR43441:SF11">
    <property type="entry name" value="RIBOSOMAL-PROTEIN-SERINE ACETYLTRANSFERASE"/>
    <property type="match status" value="1"/>
</dbReference>
<evidence type="ECO:0000259" key="1">
    <source>
        <dbReference type="PROSITE" id="PS51186"/>
    </source>
</evidence>
<dbReference type="GO" id="GO:0008999">
    <property type="term" value="F:protein-N-terminal-alanine acetyltransferase activity"/>
    <property type="evidence" value="ECO:0007669"/>
    <property type="project" value="TreeGrafter"/>
</dbReference>
<keyword evidence="2" id="KW-0808">Transferase</keyword>
<dbReference type="EMBL" id="CP049865">
    <property type="protein sequence ID" value="QIK71695.1"/>
    <property type="molecule type" value="Genomic_DNA"/>
</dbReference>
<dbReference type="Proteomes" id="UP000501058">
    <property type="component" value="Chromosome"/>
</dbReference>
<protein>
    <submittedName>
        <fullName evidence="2">GNAT family N-acetyltransferase</fullName>
    </submittedName>
</protein>